<dbReference type="Pfam" id="PF00535">
    <property type="entry name" value="Glycos_transf_2"/>
    <property type="match status" value="1"/>
</dbReference>
<reference evidence="3 4" key="1">
    <citation type="submission" date="2024-02" db="EMBL/GenBank/DDBJ databases">
        <authorList>
            <person name="Chen Y."/>
            <person name="Shah S."/>
            <person name="Dougan E. K."/>
            <person name="Thang M."/>
            <person name="Chan C."/>
        </authorList>
    </citation>
    <scope>NUCLEOTIDE SEQUENCE [LARGE SCALE GENOMIC DNA]</scope>
</reference>
<evidence type="ECO:0000259" key="2">
    <source>
        <dbReference type="Pfam" id="PF00535"/>
    </source>
</evidence>
<feature type="domain" description="Glycosyltransferase 2-like" evidence="2">
    <location>
        <begin position="232"/>
        <end position="355"/>
    </location>
</feature>
<dbReference type="Gene3D" id="3.90.550.10">
    <property type="entry name" value="Spore Coat Polysaccharide Biosynthesis Protein SpsA, Chain A"/>
    <property type="match status" value="1"/>
</dbReference>
<dbReference type="InterPro" id="IPR029044">
    <property type="entry name" value="Nucleotide-diphossugar_trans"/>
</dbReference>
<dbReference type="InterPro" id="IPR001173">
    <property type="entry name" value="Glyco_trans_2-like"/>
</dbReference>
<evidence type="ECO:0000313" key="4">
    <source>
        <dbReference type="Proteomes" id="UP001642464"/>
    </source>
</evidence>
<feature type="region of interest" description="Disordered" evidence="1">
    <location>
        <begin position="765"/>
        <end position="800"/>
    </location>
</feature>
<evidence type="ECO:0000256" key="1">
    <source>
        <dbReference type="SAM" id="MobiDB-lite"/>
    </source>
</evidence>
<dbReference type="PANTHER" id="PTHR43630">
    <property type="entry name" value="POLY-BETA-1,6-N-ACETYL-D-GLUCOSAMINE SYNTHASE"/>
    <property type="match status" value="1"/>
</dbReference>
<protein>
    <submittedName>
        <fullName evidence="3">Chloroplastic</fullName>
    </submittedName>
</protein>
<dbReference type="Proteomes" id="UP001642464">
    <property type="component" value="Unassembled WGS sequence"/>
</dbReference>
<proteinExistence type="predicted"/>
<dbReference type="SUPFAM" id="SSF53448">
    <property type="entry name" value="Nucleotide-diphospho-sugar transferases"/>
    <property type="match status" value="1"/>
</dbReference>
<evidence type="ECO:0000313" key="3">
    <source>
        <dbReference type="EMBL" id="CAK9032756.1"/>
    </source>
</evidence>
<name>A0ABP0L0S4_9DINO</name>
<accession>A0ABP0L0S4</accession>
<keyword evidence="4" id="KW-1185">Reference proteome</keyword>
<organism evidence="3 4">
    <name type="scientific">Durusdinium trenchii</name>
    <dbReference type="NCBI Taxonomy" id="1381693"/>
    <lineage>
        <taxon>Eukaryota</taxon>
        <taxon>Sar</taxon>
        <taxon>Alveolata</taxon>
        <taxon>Dinophyceae</taxon>
        <taxon>Suessiales</taxon>
        <taxon>Symbiodiniaceae</taxon>
        <taxon>Durusdinium</taxon>
    </lineage>
</organism>
<comment type="caution">
    <text evidence="3">The sequence shown here is derived from an EMBL/GenBank/DDBJ whole genome shotgun (WGS) entry which is preliminary data.</text>
</comment>
<dbReference type="EMBL" id="CAXAMM010014003">
    <property type="protein sequence ID" value="CAK9032756.1"/>
    <property type="molecule type" value="Genomic_DNA"/>
</dbReference>
<dbReference type="PANTHER" id="PTHR43630:SF2">
    <property type="entry name" value="GLYCOSYLTRANSFERASE"/>
    <property type="match status" value="1"/>
</dbReference>
<gene>
    <name evidence="3" type="ORF">SCF082_LOCUS20190</name>
</gene>
<sequence>MVPRCSAIFSLLALCGSGSDSFRQELQSKLKLAKDADTSLDNVDVPLAVEASRCSQLLRAKLGAAPSLGPVIDMGAPSMVTAWLLREKKVVISVGEEGRSRPADAATRPRTRRWIWVTQPLELLLTTLRELFGDREESRIREPPSLLFIEADQLLQRGALQRTSHTLRSVRPLLSDLAVSGVMLSDDGKEVPHWMLPSVLAPVLDAKNKMNIELPCWTIGCTSGLTGGGLALVMIVKNEARLIRQTLQSVLEAADRAVILDTGSTDGTQEILREVSQQQNFPLELYEEPFVDFATTRNRALQLAGQSSEFVLMLSGDETLVHGAQLRRFVTQHSGYCGGSEEVFNVRVFMGSKTWYWSERLMRSKNHQEPGWPQNSSSWRYVGVTHEAYIHPVRTLSNDLFINYIGDTDASQLEGLPEPVAGSFYISHNAERTEEKSTRRLRQDVQLLEDYLNKDDAHLDAWQYTRAIFYLAQSHRSLQNFEVAKELWERYLTSEISGLRQFSYLRYGAHMGLGQICAQQPSLWRHTTATSRSCLQHFEEAHQLCPRAEPMVYLALSMPDGAKERRLALQRAKEVQHLQASTGHCAIFAEESVYQQIDTLLAKELAQNVACANGQWTVMPTVFSKVQAHYMSHISTCCWYHLLKGQRLRFIDRLPNGFCRKRNLVDEFGHGYRMTTDDLEDAEGTYVYVKLAQVPRTFQWQTVPGKLHSPQSNRLEEAVVFSLMKRENNERRGGKPERVCQARKQISDHRTTCYVVPRKPIVAIIRSSASQDGKADPAEKQTNPAEESSAPAEVNQNALV</sequence>